<evidence type="ECO:0000313" key="3">
    <source>
        <dbReference type="Proteomes" id="UP001162131"/>
    </source>
</evidence>
<dbReference type="Proteomes" id="UP001162131">
    <property type="component" value="Unassembled WGS sequence"/>
</dbReference>
<gene>
    <name evidence="2" type="ORF">BSTOLATCC_MIC66241</name>
</gene>
<organism evidence="2 3">
    <name type="scientific">Blepharisma stoltei</name>
    <dbReference type="NCBI Taxonomy" id="1481888"/>
    <lineage>
        <taxon>Eukaryota</taxon>
        <taxon>Sar</taxon>
        <taxon>Alveolata</taxon>
        <taxon>Ciliophora</taxon>
        <taxon>Postciliodesmatophora</taxon>
        <taxon>Heterotrichea</taxon>
        <taxon>Heterotrichida</taxon>
        <taxon>Blepharismidae</taxon>
        <taxon>Blepharisma</taxon>
    </lineage>
</organism>
<comment type="caution">
    <text evidence="2">The sequence shown here is derived from an EMBL/GenBank/DDBJ whole genome shotgun (WGS) entry which is preliminary data.</text>
</comment>
<feature type="region of interest" description="Disordered" evidence="1">
    <location>
        <begin position="1"/>
        <end position="21"/>
    </location>
</feature>
<name>A0AAU9KCB2_9CILI</name>
<accession>A0AAU9KCB2</accession>
<reference evidence="2" key="1">
    <citation type="submission" date="2021-09" db="EMBL/GenBank/DDBJ databases">
        <authorList>
            <consortium name="AG Swart"/>
            <person name="Singh M."/>
            <person name="Singh A."/>
            <person name="Seah K."/>
            <person name="Emmerich C."/>
        </authorList>
    </citation>
    <scope>NUCLEOTIDE SEQUENCE</scope>
    <source>
        <strain evidence="2">ATCC30299</strain>
    </source>
</reference>
<evidence type="ECO:0000313" key="2">
    <source>
        <dbReference type="EMBL" id="CAG9336144.1"/>
    </source>
</evidence>
<dbReference type="AlphaFoldDB" id="A0AAU9KCB2"/>
<dbReference type="EMBL" id="CAJZBQ010000064">
    <property type="protein sequence ID" value="CAG9336144.1"/>
    <property type="molecule type" value="Genomic_DNA"/>
</dbReference>
<sequence length="67" mass="7604">MIQSKKRCGSSESRWKPIPQLIRPNGDMQAIERNCIKNGYSGEYNGQEMRNKPPCTASFGNKTDIEL</sequence>
<protein>
    <submittedName>
        <fullName evidence="2">Uncharacterized protein</fullName>
    </submittedName>
</protein>
<feature type="region of interest" description="Disordered" evidence="1">
    <location>
        <begin position="46"/>
        <end position="67"/>
    </location>
</feature>
<keyword evidence="3" id="KW-1185">Reference proteome</keyword>
<evidence type="ECO:0000256" key="1">
    <source>
        <dbReference type="SAM" id="MobiDB-lite"/>
    </source>
</evidence>
<proteinExistence type="predicted"/>